<dbReference type="Gene3D" id="3.20.20.140">
    <property type="entry name" value="Metal-dependent hydrolases"/>
    <property type="match status" value="1"/>
</dbReference>
<accession>A0A9D4LGG6</accession>
<proteinExistence type="predicted"/>
<dbReference type="AlphaFoldDB" id="A0A9D4LGG6"/>
<reference evidence="1" key="1">
    <citation type="journal article" date="2019" name="bioRxiv">
        <title>The Genome of the Zebra Mussel, Dreissena polymorpha: A Resource for Invasive Species Research.</title>
        <authorList>
            <person name="McCartney M.A."/>
            <person name="Auch B."/>
            <person name="Kono T."/>
            <person name="Mallez S."/>
            <person name="Zhang Y."/>
            <person name="Obille A."/>
            <person name="Becker A."/>
            <person name="Abrahante J.E."/>
            <person name="Garbe J."/>
            <person name="Badalamenti J.P."/>
            <person name="Herman A."/>
            <person name="Mangelson H."/>
            <person name="Liachko I."/>
            <person name="Sullivan S."/>
            <person name="Sone E.D."/>
            <person name="Koren S."/>
            <person name="Silverstein K.A.T."/>
            <person name="Beckman K.B."/>
            <person name="Gohl D.M."/>
        </authorList>
    </citation>
    <scope>NUCLEOTIDE SEQUENCE</scope>
    <source>
        <strain evidence="1">Duluth1</strain>
        <tissue evidence="1">Whole animal</tissue>
    </source>
</reference>
<dbReference type="EMBL" id="JAIWYP010000003">
    <property type="protein sequence ID" value="KAH3857650.1"/>
    <property type="molecule type" value="Genomic_DNA"/>
</dbReference>
<dbReference type="Proteomes" id="UP000828390">
    <property type="component" value="Unassembled WGS sequence"/>
</dbReference>
<gene>
    <name evidence="1" type="ORF">DPMN_100261</name>
</gene>
<keyword evidence="2" id="KW-1185">Reference proteome</keyword>
<name>A0A9D4LGG6_DREPO</name>
<dbReference type="InterPro" id="IPR032466">
    <property type="entry name" value="Metal_Hydrolase"/>
</dbReference>
<protein>
    <submittedName>
        <fullName evidence="1">Uncharacterized protein</fullName>
    </submittedName>
</protein>
<reference evidence="1" key="2">
    <citation type="submission" date="2020-11" db="EMBL/GenBank/DDBJ databases">
        <authorList>
            <person name="McCartney M.A."/>
            <person name="Auch B."/>
            <person name="Kono T."/>
            <person name="Mallez S."/>
            <person name="Becker A."/>
            <person name="Gohl D.M."/>
            <person name="Silverstein K.A.T."/>
            <person name="Koren S."/>
            <person name="Bechman K.B."/>
            <person name="Herman A."/>
            <person name="Abrahante J.E."/>
            <person name="Garbe J."/>
        </authorList>
    </citation>
    <scope>NUCLEOTIDE SEQUENCE</scope>
    <source>
        <strain evidence="1">Duluth1</strain>
        <tissue evidence="1">Whole animal</tissue>
    </source>
</reference>
<evidence type="ECO:0000313" key="1">
    <source>
        <dbReference type="EMBL" id="KAH3857650.1"/>
    </source>
</evidence>
<evidence type="ECO:0000313" key="2">
    <source>
        <dbReference type="Proteomes" id="UP000828390"/>
    </source>
</evidence>
<sequence length="137" mass="15167">MAASLQEDERKYWRDIFGAPQVSEVEATLAVGPEAVDSHFHPDQLARRLGVQTDCPVVDIWERGPVEKEERVSLKGGVAVICDPATFPSVAYIAELPSSVVVAVGIHPRLANQSQDNLDEWIRHMKHLVGKERVVGF</sequence>
<dbReference type="SUPFAM" id="SSF51556">
    <property type="entry name" value="Metallo-dependent hydrolases"/>
    <property type="match status" value="1"/>
</dbReference>
<comment type="caution">
    <text evidence="1">The sequence shown here is derived from an EMBL/GenBank/DDBJ whole genome shotgun (WGS) entry which is preliminary data.</text>
</comment>
<organism evidence="1 2">
    <name type="scientific">Dreissena polymorpha</name>
    <name type="common">Zebra mussel</name>
    <name type="synonym">Mytilus polymorpha</name>
    <dbReference type="NCBI Taxonomy" id="45954"/>
    <lineage>
        <taxon>Eukaryota</taxon>
        <taxon>Metazoa</taxon>
        <taxon>Spiralia</taxon>
        <taxon>Lophotrochozoa</taxon>
        <taxon>Mollusca</taxon>
        <taxon>Bivalvia</taxon>
        <taxon>Autobranchia</taxon>
        <taxon>Heteroconchia</taxon>
        <taxon>Euheterodonta</taxon>
        <taxon>Imparidentia</taxon>
        <taxon>Neoheterodontei</taxon>
        <taxon>Myida</taxon>
        <taxon>Dreissenoidea</taxon>
        <taxon>Dreissenidae</taxon>
        <taxon>Dreissena</taxon>
    </lineage>
</organism>